<dbReference type="RefSeq" id="WP_112748748.1">
    <property type="nucleotide sequence ID" value="NZ_QMFY01000012.1"/>
</dbReference>
<evidence type="ECO:0000256" key="4">
    <source>
        <dbReference type="ARBA" id="ARBA00022989"/>
    </source>
</evidence>
<feature type="transmembrane region" description="Helical" evidence="6">
    <location>
        <begin position="721"/>
        <end position="740"/>
    </location>
</feature>
<evidence type="ECO:0000256" key="2">
    <source>
        <dbReference type="ARBA" id="ARBA00022475"/>
    </source>
</evidence>
<name>A0A364XY97_9BACT</name>
<evidence type="ECO:0000313" key="10">
    <source>
        <dbReference type="Proteomes" id="UP000251889"/>
    </source>
</evidence>
<evidence type="ECO:0000259" key="7">
    <source>
        <dbReference type="Pfam" id="PF02687"/>
    </source>
</evidence>
<gene>
    <name evidence="9" type="ORF">DQQ10_20255</name>
</gene>
<dbReference type="InterPro" id="IPR003838">
    <property type="entry name" value="ABC3_permease_C"/>
</dbReference>
<feature type="domain" description="ABC3 transporter permease C-terminal" evidence="7">
    <location>
        <begin position="671"/>
        <end position="786"/>
    </location>
</feature>
<proteinExistence type="predicted"/>
<keyword evidence="4 6" id="KW-1133">Transmembrane helix</keyword>
<feature type="domain" description="MacB-like periplasmic core" evidence="8">
    <location>
        <begin position="21"/>
        <end position="244"/>
    </location>
</feature>
<dbReference type="AlphaFoldDB" id="A0A364XY97"/>
<protein>
    <recommendedName>
        <fullName evidence="11">ABC transporter permease</fullName>
    </recommendedName>
</protein>
<evidence type="ECO:0008006" key="11">
    <source>
        <dbReference type="Google" id="ProtNLM"/>
    </source>
</evidence>
<keyword evidence="10" id="KW-1185">Reference proteome</keyword>
<evidence type="ECO:0000256" key="6">
    <source>
        <dbReference type="SAM" id="Phobius"/>
    </source>
</evidence>
<dbReference type="Pfam" id="PF12704">
    <property type="entry name" value="MacB_PCD"/>
    <property type="match status" value="2"/>
</dbReference>
<feature type="transmembrane region" description="Helical" evidence="6">
    <location>
        <begin position="339"/>
        <end position="369"/>
    </location>
</feature>
<dbReference type="Pfam" id="PF02687">
    <property type="entry name" value="FtsX"/>
    <property type="match status" value="2"/>
</dbReference>
<evidence type="ECO:0000259" key="8">
    <source>
        <dbReference type="Pfam" id="PF12704"/>
    </source>
</evidence>
<reference evidence="9 10" key="1">
    <citation type="submission" date="2018-06" db="EMBL/GenBank/DDBJ databases">
        <title>Chryseolinea flavus sp. nov., a member of the phylum Bacteroidetes isolated from soil.</title>
        <authorList>
            <person name="Li Y."/>
            <person name="Wang J."/>
        </authorList>
    </citation>
    <scope>NUCLEOTIDE SEQUENCE [LARGE SCALE GENOMIC DNA]</scope>
    <source>
        <strain evidence="9 10">SDU1-6</strain>
    </source>
</reference>
<dbReference type="InterPro" id="IPR025857">
    <property type="entry name" value="MacB_PCD"/>
</dbReference>
<feature type="transmembrane region" description="Helical" evidence="6">
    <location>
        <begin position="669"/>
        <end position="689"/>
    </location>
</feature>
<dbReference type="PANTHER" id="PTHR30572">
    <property type="entry name" value="MEMBRANE COMPONENT OF TRANSPORTER-RELATED"/>
    <property type="match status" value="1"/>
</dbReference>
<sequence>MLKNYLIVAFRSLSKNKHYVIINTVGLGISLACCITAYLLIAFNMEFNSFHKAEKTANIFAVHTHSHERDGRAVIDNTAPNAMAPIALEEIAGIKSYTRYQIGGGALRYKDNAFNQAIAFADSSFFEMFDFPLEKGSHRSFQEKNSIFISETLARKYFGNEDPVGKMMTLKSINEFEIDVIVGGVVKKVPSNTSFYFDAIMRMEHFLSLNKVAADDWGDWRNPSTFFALTSADNAPQVTKSLQKYIPTRNKLRTEMVVESYSLAPFKEVISHDNIRNSSVALALDQIALTVFMAMAGLILLIACFNLTNTSIAMTTKRLKEVGVRKAIGAARRQIVYQFLLETVLTVVLSILVGLTIAQFIVPIFAAMWHLPYGMQDLNGINLVIALTILLFVCALIAGIYPALSSSGFRPTQLLKGNIKINGTNMLTRSLIAFQFALSIVVLVGGVTFIRNAKFQESLEFGYNTNGIITVRTSGEKEYETFASAIAPNSKILSVGIADGNLGTNSYSTPIKSDTSTYDVQALGVGKNYLETMGLKLVAGRYFNLDNQSDQEEGLIVNKAFLTKVGLDDPIEKVIYLHNMKHIIVGVVENHIDNLYRAREVEPFIFYPAGKHQYMNMVVKVDKDNVKDMRQYLEGKWKETFQIIPFESYTQEELVLGDSKSTNSNLQKILIFITVLGGLLSLSGIFALASQNIAKRTKEIGIRKTLGASVGSIINAINKEFLIILVIAAILGSVGGYFLTEMMLGSIYALRIDVGTVPTILCALTIFLMGMLTTCSTIMRAAKSNPVKALRSE</sequence>
<comment type="subcellular location">
    <subcellularLocation>
        <location evidence="1">Cell membrane</location>
        <topology evidence="1">Multi-pass membrane protein</topology>
    </subcellularLocation>
</comment>
<evidence type="ECO:0000313" key="9">
    <source>
        <dbReference type="EMBL" id="RAV99234.1"/>
    </source>
</evidence>
<feature type="domain" description="MacB-like periplasmic core" evidence="8">
    <location>
        <begin position="438"/>
        <end position="631"/>
    </location>
</feature>
<dbReference type="Proteomes" id="UP000251889">
    <property type="component" value="Unassembled WGS sequence"/>
</dbReference>
<evidence type="ECO:0000256" key="1">
    <source>
        <dbReference type="ARBA" id="ARBA00004651"/>
    </source>
</evidence>
<organism evidence="9 10">
    <name type="scientific">Pseudochryseolinea flava</name>
    <dbReference type="NCBI Taxonomy" id="2059302"/>
    <lineage>
        <taxon>Bacteria</taxon>
        <taxon>Pseudomonadati</taxon>
        <taxon>Bacteroidota</taxon>
        <taxon>Cytophagia</taxon>
        <taxon>Cytophagales</taxon>
        <taxon>Fulvivirgaceae</taxon>
        <taxon>Pseudochryseolinea</taxon>
    </lineage>
</organism>
<dbReference type="GO" id="GO:0022857">
    <property type="term" value="F:transmembrane transporter activity"/>
    <property type="evidence" value="ECO:0007669"/>
    <property type="project" value="TreeGrafter"/>
</dbReference>
<keyword evidence="2" id="KW-1003">Cell membrane</keyword>
<feature type="transmembrane region" description="Helical" evidence="6">
    <location>
        <begin position="426"/>
        <end position="450"/>
    </location>
</feature>
<keyword evidence="5 6" id="KW-0472">Membrane</keyword>
<comment type="caution">
    <text evidence="9">The sequence shown here is derived from an EMBL/GenBank/DDBJ whole genome shotgun (WGS) entry which is preliminary data.</text>
</comment>
<dbReference type="GO" id="GO:0005886">
    <property type="term" value="C:plasma membrane"/>
    <property type="evidence" value="ECO:0007669"/>
    <property type="project" value="UniProtKB-SubCell"/>
</dbReference>
<dbReference type="OrthoDB" id="973970at2"/>
<feature type="transmembrane region" description="Helical" evidence="6">
    <location>
        <begin position="20"/>
        <end position="41"/>
    </location>
</feature>
<evidence type="ECO:0000256" key="3">
    <source>
        <dbReference type="ARBA" id="ARBA00022692"/>
    </source>
</evidence>
<evidence type="ECO:0000256" key="5">
    <source>
        <dbReference type="ARBA" id="ARBA00023136"/>
    </source>
</evidence>
<feature type="domain" description="ABC3 transporter permease C-terminal" evidence="7">
    <location>
        <begin position="294"/>
        <end position="406"/>
    </location>
</feature>
<accession>A0A364XY97</accession>
<dbReference type="EMBL" id="QMFY01000012">
    <property type="protein sequence ID" value="RAV99234.1"/>
    <property type="molecule type" value="Genomic_DNA"/>
</dbReference>
<feature type="transmembrane region" description="Helical" evidence="6">
    <location>
        <begin position="287"/>
        <end position="308"/>
    </location>
</feature>
<dbReference type="PANTHER" id="PTHR30572:SF18">
    <property type="entry name" value="ABC-TYPE MACROLIDE FAMILY EXPORT SYSTEM PERMEASE COMPONENT 2"/>
    <property type="match status" value="1"/>
</dbReference>
<dbReference type="InterPro" id="IPR050250">
    <property type="entry name" value="Macrolide_Exporter_MacB"/>
</dbReference>
<feature type="transmembrane region" description="Helical" evidence="6">
    <location>
        <begin position="760"/>
        <end position="782"/>
    </location>
</feature>
<keyword evidence="3 6" id="KW-0812">Transmembrane</keyword>
<dbReference type="PROSITE" id="PS51257">
    <property type="entry name" value="PROKAR_LIPOPROTEIN"/>
    <property type="match status" value="1"/>
</dbReference>
<feature type="transmembrane region" description="Helical" evidence="6">
    <location>
        <begin position="381"/>
        <end position="405"/>
    </location>
</feature>